<keyword evidence="5 7" id="KW-0472">Membrane</keyword>
<keyword evidence="4 7" id="KW-1133">Transmembrane helix</keyword>
<comment type="subcellular location">
    <subcellularLocation>
        <location evidence="1">Membrane</location>
        <topology evidence="1">Multi-pass membrane protein</topology>
    </subcellularLocation>
</comment>
<feature type="transmembrane region" description="Helical" evidence="7">
    <location>
        <begin position="84"/>
        <end position="103"/>
    </location>
</feature>
<protein>
    <submittedName>
        <fullName evidence="9">Major facilitator superfamily domain-containing protein</fullName>
    </submittedName>
</protein>
<keyword evidence="3 7" id="KW-0812">Transmembrane</keyword>
<evidence type="ECO:0000256" key="5">
    <source>
        <dbReference type="ARBA" id="ARBA00023136"/>
    </source>
</evidence>
<feature type="compositionally biased region" description="Basic and acidic residues" evidence="6">
    <location>
        <begin position="537"/>
        <end position="557"/>
    </location>
</feature>
<evidence type="ECO:0000313" key="10">
    <source>
        <dbReference type="Proteomes" id="UP000824998"/>
    </source>
</evidence>
<gene>
    <name evidence="9" type="ORF">BJ875DRAFT_466964</name>
</gene>
<accession>A0A9P7YEQ6</accession>
<feature type="transmembrane region" description="Helical" evidence="7">
    <location>
        <begin position="379"/>
        <end position="398"/>
    </location>
</feature>
<evidence type="ECO:0000256" key="2">
    <source>
        <dbReference type="ARBA" id="ARBA00022448"/>
    </source>
</evidence>
<comment type="caution">
    <text evidence="9">The sequence shown here is derived from an EMBL/GenBank/DDBJ whole genome shotgun (WGS) entry which is preliminary data.</text>
</comment>
<dbReference type="OrthoDB" id="10262656at2759"/>
<evidence type="ECO:0000313" key="9">
    <source>
        <dbReference type="EMBL" id="KAG9232384.1"/>
    </source>
</evidence>
<dbReference type="SUPFAM" id="SSF103473">
    <property type="entry name" value="MFS general substrate transporter"/>
    <property type="match status" value="1"/>
</dbReference>
<evidence type="ECO:0000256" key="7">
    <source>
        <dbReference type="SAM" id="Phobius"/>
    </source>
</evidence>
<dbReference type="EMBL" id="MU251551">
    <property type="protein sequence ID" value="KAG9232384.1"/>
    <property type="molecule type" value="Genomic_DNA"/>
</dbReference>
<proteinExistence type="predicted"/>
<dbReference type="PANTHER" id="PTHR23504:SF6">
    <property type="entry name" value="MULTIDRUG TRANSPORTER, PUTATIVE (AFU_ORTHOLOGUE AFUA_4G08740)-RELATED"/>
    <property type="match status" value="1"/>
</dbReference>
<dbReference type="PROSITE" id="PS50850">
    <property type="entry name" value="MFS"/>
    <property type="match status" value="1"/>
</dbReference>
<feature type="domain" description="Major facilitator superfamily (MFS) profile" evidence="8">
    <location>
        <begin position="40"/>
        <end position="536"/>
    </location>
</feature>
<evidence type="ECO:0000256" key="1">
    <source>
        <dbReference type="ARBA" id="ARBA00004141"/>
    </source>
</evidence>
<dbReference type="InterPro" id="IPR011701">
    <property type="entry name" value="MFS"/>
</dbReference>
<dbReference type="Gene3D" id="1.20.1250.20">
    <property type="entry name" value="MFS general substrate transporter like domains"/>
    <property type="match status" value="1"/>
</dbReference>
<dbReference type="Pfam" id="PF07690">
    <property type="entry name" value="MFS_1"/>
    <property type="match status" value="1"/>
</dbReference>
<keyword evidence="10" id="KW-1185">Reference proteome</keyword>
<feature type="transmembrane region" description="Helical" evidence="7">
    <location>
        <begin position="510"/>
        <end position="530"/>
    </location>
</feature>
<organism evidence="9 10">
    <name type="scientific">Amylocarpus encephaloides</name>
    <dbReference type="NCBI Taxonomy" id="45428"/>
    <lineage>
        <taxon>Eukaryota</taxon>
        <taxon>Fungi</taxon>
        <taxon>Dikarya</taxon>
        <taxon>Ascomycota</taxon>
        <taxon>Pezizomycotina</taxon>
        <taxon>Leotiomycetes</taxon>
        <taxon>Helotiales</taxon>
        <taxon>Helotiales incertae sedis</taxon>
        <taxon>Amylocarpus</taxon>
    </lineage>
</organism>
<feature type="transmembrane region" description="Helical" evidence="7">
    <location>
        <begin position="173"/>
        <end position="206"/>
    </location>
</feature>
<dbReference type="GO" id="GO:0016020">
    <property type="term" value="C:membrane"/>
    <property type="evidence" value="ECO:0007669"/>
    <property type="project" value="UniProtKB-SubCell"/>
</dbReference>
<dbReference type="PANTHER" id="PTHR23504">
    <property type="entry name" value="MAJOR FACILITATOR SUPERFAMILY DOMAIN-CONTAINING PROTEIN 10"/>
    <property type="match status" value="1"/>
</dbReference>
<dbReference type="InterPro" id="IPR020846">
    <property type="entry name" value="MFS_dom"/>
</dbReference>
<evidence type="ECO:0000256" key="6">
    <source>
        <dbReference type="SAM" id="MobiDB-lite"/>
    </source>
</evidence>
<dbReference type="Proteomes" id="UP000824998">
    <property type="component" value="Unassembled WGS sequence"/>
</dbReference>
<dbReference type="AlphaFoldDB" id="A0A9P7YEQ6"/>
<feature type="transmembrane region" description="Helical" evidence="7">
    <location>
        <begin position="328"/>
        <end position="353"/>
    </location>
</feature>
<evidence type="ECO:0000256" key="3">
    <source>
        <dbReference type="ARBA" id="ARBA00022692"/>
    </source>
</evidence>
<feature type="region of interest" description="Disordered" evidence="6">
    <location>
        <begin position="537"/>
        <end position="564"/>
    </location>
</feature>
<feature type="transmembrane region" description="Helical" evidence="7">
    <location>
        <begin position="410"/>
        <end position="428"/>
    </location>
</feature>
<keyword evidence="2" id="KW-0813">Transport</keyword>
<name>A0A9P7YEQ6_9HELO</name>
<reference evidence="9" key="1">
    <citation type="journal article" date="2021" name="IMA Fungus">
        <title>Genomic characterization of three marine fungi, including Emericellopsis atlantica sp. nov. with signatures of a generalist lifestyle and marine biomass degradation.</title>
        <authorList>
            <person name="Hagestad O.C."/>
            <person name="Hou L."/>
            <person name="Andersen J.H."/>
            <person name="Hansen E.H."/>
            <person name="Altermark B."/>
            <person name="Li C."/>
            <person name="Kuhnert E."/>
            <person name="Cox R.J."/>
            <person name="Crous P.W."/>
            <person name="Spatafora J.W."/>
            <person name="Lail K."/>
            <person name="Amirebrahimi M."/>
            <person name="Lipzen A."/>
            <person name="Pangilinan J."/>
            <person name="Andreopoulos W."/>
            <person name="Hayes R.D."/>
            <person name="Ng V."/>
            <person name="Grigoriev I.V."/>
            <person name="Jackson S.A."/>
            <person name="Sutton T.D.S."/>
            <person name="Dobson A.D.W."/>
            <person name="Rama T."/>
        </authorList>
    </citation>
    <scope>NUCLEOTIDE SEQUENCE</scope>
    <source>
        <strain evidence="9">TRa018bII</strain>
    </source>
</reference>
<sequence>MAAKEMAVEDRDLPTCVGRNNAKPAKPTPVKLMDLPNKRQLFILALCRLSEPLSNTCLLPYIYYLIKSIITTDDESAPAEISKLSGLLVAAFPLAQFATSMLWGRVSDSWGRKPTIVIGMLMSVVANAAFGYSRSIGALMFWRILAGIGNGNVGVMRTMTAEIVKERKYQTRAFLILPLVFNSGMVAGLALGGCLADPVVNIPWLFGQDGWFNVYRNPGGVAWALSYPYALPALSNALALGIALVLAIFGMRETIPGKEDEKDIGVMIGQSITRLFGRLVHRGHSSQYSAIKMDDISEEATHTLSPKSIVSRGPPPRPAFRKIWTRDVLVTLISFGLLPLHNAAFMHIFPVFLSTPSSPNADWTLLSFTGGLGLQSPSIGIWLSFFGLGGILLQLFVYPRMQSRLGTLGCFRISLFIFPLAYFLAPYLSLLPQEGITRWFGIAVILCAQVMARTIAIPSTVILLTESAPTKTVLGTVHGAGNMLSSLARAVGSAAGGWAFAWGMERGMVGLVWWCYLSLVALTALAWSFTMRNEVPEPPKEREELDVLIEPKGRANDDCGPSRS</sequence>
<dbReference type="GO" id="GO:0022857">
    <property type="term" value="F:transmembrane transporter activity"/>
    <property type="evidence" value="ECO:0007669"/>
    <property type="project" value="InterPro"/>
</dbReference>
<feature type="transmembrane region" description="Helical" evidence="7">
    <location>
        <begin position="226"/>
        <end position="249"/>
    </location>
</feature>
<evidence type="ECO:0000256" key="4">
    <source>
        <dbReference type="ARBA" id="ARBA00022989"/>
    </source>
</evidence>
<evidence type="ECO:0000259" key="8">
    <source>
        <dbReference type="PROSITE" id="PS50850"/>
    </source>
</evidence>
<dbReference type="InterPro" id="IPR036259">
    <property type="entry name" value="MFS_trans_sf"/>
</dbReference>
<feature type="transmembrane region" description="Helical" evidence="7">
    <location>
        <begin position="440"/>
        <end position="465"/>
    </location>
</feature>
<feature type="transmembrane region" description="Helical" evidence="7">
    <location>
        <begin position="115"/>
        <end position="133"/>
    </location>
</feature>